<organism evidence="1 2">
    <name type="scientific">Bauhinia variegata</name>
    <name type="common">Purple orchid tree</name>
    <name type="synonym">Phanera variegata</name>
    <dbReference type="NCBI Taxonomy" id="167791"/>
    <lineage>
        <taxon>Eukaryota</taxon>
        <taxon>Viridiplantae</taxon>
        <taxon>Streptophyta</taxon>
        <taxon>Embryophyta</taxon>
        <taxon>Tracheophyta</taxon>
        <taxon>Spermatophyta</taxon>
        <taxon>Magnoliopsida</taxon>
        <taxon>eudicotyledons</taxon>
        <taxon>Gunneridae</taxon>
        <taxon>Pentapetalae</taxon>
        <taxon>rosids</taxon>
        <taxon>fabids</taxon>
        <taxon>Fabales</taxon>
        <taxon>Fabaceae</taxon>
        <taxon>Cercidoideae</taxon>
        <taxon>Cercideae</taxon>
        <taxon>Bauhiniinae</taxon>
        <taxon>Bauhinia</taxon>
    </lineage>
</organism>
<dbReference type="Proteomes" id="UP000828941">
    <property type="component" value="Chromosome 9"/>
</dbReference>
<protein>
    <submittedName>
        <fullName evidence="1">Uncharacterized protein</fullName>
    </submittedName>
</protein>
<evidence type="ECO:0000313" key="1">
    <source>
        <dbReference type="EMBL" id="KAI4323834.1"/>
    </source>
</evidence>
<gene>
    <name evidence="1" type="ORF">L6164_023410</name>
</gene>
<sequence length="352" mass="40592">MRAKGRRSSDHIPSDLHTEILIWLPVKSLMRFTSVSKSWQSLIKESTFIASHRRTAPSSRKQSLLVKKRLPRWDVVNVCISTHYDSNDFNYEKLENMELEIPGENLGPVYSLYTCYELVCLVYYDYNIIIWNPSIKKFITMPKPNHGCCSCHLSNSIGFGFDPKTNDYKVVRTHIRRSSVEIFSLNTRSWRKVDYETLCFPIVDKHICINGVIYWIDGLEKYVRGFDFGDNEFLQISLCSGLRSELNTLELAELRESICIVQHRIGFTDKQLCSIWVMEEPGVFLKLMTISSSECLGSALCLKTNGEILTACLDERLVYSYDPRNSQLSYCGSISIDDYLELNTYVESLVLL</sequence>
<proteinExistence type="predicted"/>
<name>A0ACB9MIR1_BAUVA</name>
<evidence type="ECO:0000313" key="2">
    <source>
        <dbReference type="Proteomes" id="UP000828941"/>
    </source>
</evidence>
<comment type="caution">
    <text evidence="1">The sequence shown here is derived from an EMBL/GenBank/DDBJ whole genome shotgun (WGS) entry which is preliminary data.</text>
</comment>
<keyword evidence="2" id="KW-1185">Reference proteome</keyword>
<reference evidence="1 2" key="1">
    <citation type="journal article" date="2022" name="DNA Res.">
        <title>Chromosomal-level genome assembly of the orchid tree Bauhinia variegata (Leguminosae; Cercidoideae) supports the allotetraploid origin hypothesis of Bauhinia.</title>
        <authorList>
            <person name="Zhong Y."/>
            <person name="Chen Y."/>
            <person name="Zheng D."/>
            <person name="Pang J."/>
            <person name="Liu Y."/>
            <person name="Luo S."/>
            <person name="Meng S."/>
            <person name="Qian L."/>
            <person name="Wei D."/>
            <person name="Dai S."/>
            <person name="Zhou R."/>
        </authorList>
    </citation>
    <scope>NUCLEOTIDE SEQUENCE [LARGE SCALE GENOMIC DNA]</scope>
    <source>
        <strain evidence="1">BV-YZ2020</strain>
    </source>
</reference>
<accession>A0ACB9MIR1</accession>
<dbReference type="EMBL" id="CM039434">
    <property type="protein sequence ID" value="KAI4323834.1"/>
    <property type="molecule type" value="Genomic_DNA"/>
</dbReference>